<dbReference type="EMBL" id="CAJNOQ010009199">
    <property type="protein sequence ID" value="CAF1218201.1"/>
    <property type="molecule type" value="Genomic_DNA"/>
</dbReference>
<dbReference type="InterPro" id="IPR035595">
    <property type="entry name" value="UDP_glycos_trans_CS"/>
</dbReference>
<evidence type="ECO:0000313" key="5">
    <source>
        <dbReference type="EMBL" id="CAF1062263.1"/>
    </source>
</evidence>
<dbReference type="PROSITE" id="PS00375">
    <property type="entry name" value="UDPGT"/>
    <property type="match status" value="1"/>
</dbReference>
<dbReference type="InterPro" id="IPR002213">
    <property type="entry name" value="UDP_glucos_trans"/>
</dbReference>
<sequence>MTSVVILFLWLPMFIPQSFGFNALMISIGAAGHVIPMFELAKAMKNHNVTFITEPLAQSYINFKSYSNLSSFHLILTNDSSDVFNDHKKMEKEIVEYFINHSLFDSTSYMMPIVGASVNALMSKAVHMLMLERFDVIIGSSLVIGLHALCKEANTSCVTQIAEIMPNIFDINLPNSYSFLSSKQVTEFKYRIYNVAFSVRFITKYLKKWIESFFIIFHSFPQIPGPFYETFTLKNILRKPKFLQLISVPPTLYPPSYSHHCIKYLGGFVDESSIDYIDNDFTRWIKSKAINSIVYASFGSTGLIKFDRMKNLINGLAEFLIQTHDASALLAFRNTNYDTYQIVLNEMKNDEYRRILLDDQRVKVENGFVQQKWILQQNSVYLYISHCGMGSSVEGLYFQKPILCLPLHTDQFANAITIDYSGVGQSLFLLPSPLQSFLNPIDFHDYIFSASSVTIKLATMWRNSTYEKAVRIMSAEMKHAGGVRRAVEEIEFLVNLNGNLDRYAPFQSTLPFYQRYMLDLVIVYIVLPLVINVCLFFKCRNRNRKKKID</sequence>
<dbReference type="SUPFAM" id="SSF53756">
    <property type="entry name" value="UDP-Glycosyltransferase/glycogen phosphorylase"/>
    <property type="match status" value="1"/>
</dbReference>
<accession>A0A814XQA4</accession>
<dbReference type="EMBL" id="CAJNOK010008389">
    <property type="protein sequence ID" value="CAF1062263.1"/>
    <property type="molecule type" value="Genomic_DNA"/>
</dbReference>
<dbReference type="Pfam" id="PF00201">
    <property type="entry name" value="UDPGT"/>
    <property type="match status" value="1"/>
</dbReference>
<dbReference type="Proteomes" id="UP000663829">
    <property type="component" value="Unassembled WGS sequence"/>
</dbReference>
<feature type="chain" id="PRO_5035603550" description="Glucuronosyltransferase" evidence="4">
    <location>
        <begin position="21"/>
        <end position="549"/>
    </location>
</feature>
<evidence type="ECO:0000256" key="1">
    <source>
        <dbReference type="ARBA" id="ARBA00022679"/>
    </source>
</evidence>
<name>A0A814XQA4_9BILA</name>
<dbReference type="InterPro" id="IPR050481">
    <property type="entry name" value="UDP-glycosyltransf_plant"/>
</dbReference>
<gene>
    <name evidence="6" type="ORF">GPM918_LOCUS24554</name>
    <name evidence="5" type="ORF">OVA965_LOCUS17475</name>
    <name evidence="8" type="ORF">SRO942_LOCUS24555</name>
    <name evidence="7" type="ORF">TMI583_LOCUS17486</name>
</gene>
<keyword evidence="3" id="KW-0472">Membrane</keyword>
<dbReference type="Gene3D" id="3.40.50.2000">
    <property type="entry name" value="Glycogen Phosphorylase B"/>
    <property type="match status" value="2"/>
</dbReference>
<evidence type="ECO:0000256" key="2">
    <source>
        <dbReference type="RuleBase" id="RU003718"/>
    </source>
</evidence>
<feature type="transmembrane region" description="Helical" evidence="3">
    <location>
        <begin position="516"/>
        <end position="537"/>
    </location>
</feature>
<comment type="similarity">
    <text evidence="2">Belongs to the UDP-glycosyltransferase family.</text>
</comment>
<keyword evidence="4" id="KW-0732">Signal</keyword>
<keyword evidence="3" id="KW-0812">Transmembrane</keyword>
<protein>
    <recommendedName>
        <fullName evidence="10">Glucuronosyltransferase</fullName>
    </recommendedName>
</protein>
<evidence type="ECO:0000313" key="9">
    <source>
        <dbReference type="Proteomes" id="UP000663829"/>
    </source>
</evidence>
<feature type="signal peptide" evidence="4">
    <location>
        <begin position="1"/>
        <end position="20"/>
    </location>
</feature>
<dbReference type="EMBL" id="CAJOBA010008404">
    <property type="protein sequence ID" value="CAF3827663.1"/>
    <property type="molecule type" value="Genomic_DNA"/>
</dbReference>
<dbReference type="Proteomes" id="UP000677228">
    <property type="component" value="Unassembled WGS sequence"/>
</dbReference>
<dbReference type="AlphaFoldDB" id="A0A814XQA4"/>
<keyword evidence="3" id="KW-1133">Transmembrane helix</keyword>
<dbReference type="PANTHER" id="PTHR48049">
    <property type="entry name" value="GLYCOSYLTRANSFERASE"/>
    <property type="match status" value="1"/>
</dbReference>
<organism evidence="6 9">
    <name type="scientific">Didymodactylos carnosus</name>
    <dbReference type="NCBI Taxonomy" id="1234261"/>
    <lineage>
        <taxon>Eukaryota</taxon>
        <taxon>Metazoa</taxon>
        <taxon>Spiralia</taxon>
        <taxon>Gnathifera</taxon>
        <taxon>Rotifera</taxon>
        <taxon>Eurotatoria</taxon>
        <taxon>Bdelloidea</taxon>
        <taxon>Philodinida</taxon>
        <taxon>Philodinidae</taxon>
        <taxon>Didymodactylos</taxon>
    </lineage>
</organism>
<dbReference type="EMBL" id="CAJOBC010009202">
    <property type="protein sequence ID" value="CAF3981761.1"/>
    <property type="molecule type" value="Genomic_DNA"/>
</dbReference>
<proteinExistence type="inferred from homology"/>
<keyword evidence="1 2" id="KW-0808">Transferase</keyword>
<evidence type="ECO:0008006" key="10">
    <source>
        <dbReference type="Google" id="ProtNLM"/>
    </source>
</evidence>
<evidence type="ECO:0000313" key="8">
    <source>
        <dbReference type="EMBL" id="CAF3981761.1"/>
    </source>
</evidence>
<evidence type="ECO:0000313" key="7">
    <source>
        <dbReference type="EMBL" id="CAF3827663.1"/>
    </source>
</evidence>
<comment type="caution">
    <text evidence="6">The sequence shown here is derived from an EMBL/GenBank/DDBJ whole genome shotgun (WGS) entry which is preliminary data.</text>
</comment>
<evidence type="ECO:0000256" key="3">
    <source>
        <dbReference type="SAM" id="Phobius"/>
    </source>
</evidence>
<reference evidence="6" key="1">
    <citation type="submission" date="2021-02" db="EMBL/GenBank/DDBJ databases">
        <authorList>
            <person name="Nowell W R."/>
        </authorList>
    </citation>
    <scope>NUCLEOTIDE SEQUENCE</scope>
</reference>
<keyword evidence="2" id="KW-0328">Glycosyltransferase</keyword>
<dbReference type="Proteomes" id="UP000681722">
    <property type="component" value="Unassembled WGS sequence"/>
</dbReference>
<evidence type="ECO:0000256" key="4">
    <source>
        <dbReference type="SAM" id="SignalP"/>
    </source>
</evidence>
<dbReference type="Proteomes" id="UP000682733">
    <property type="component" value="Unassembled WGS sequence"/>
</dbReference>
<dbReference type="PANTHER" id="PTHR48049:SF132">
    <property type="entry name" value="GLYCOSYLTRANSFERASE"/>
    <property type="match status" value="1"/>
</dbReference>
<evidence type="ECO:0000313" key="6">
    <source>
        <dbReference type="EMBL" id="CAF1218201.1"/>
    </source>
</evidence>
<dbReference type="CDD" id="cd03784">
    <property type="entry name" value="GT1_Gtf-like"/>
    <property type="match status" value="1"/>
</dbReference>
<dbReference type="OrthoDB" id="5835829at2759"/>
<keyword evidence="9" id="KW-1185">Reference proteome</keyword>
<dbReference type="GO" id="GO:0035251">
    <property type="term" value="F:UDP-glucosyltransferase activity"/>
    <property type="evidence" value="ECO:0007669"/>
    <property type="project" value="InterPro"/>
</dbReference>